<keyword evidence="5 9" id="KW-0812">Transmembrane</keyword>
<dbReference type="RefSeq" id="WP_319007510.1">
    <property type="nucleotide sequence ID" value="NZ_JAWJZF010000161.1"/>
</dbReference>
<evidence type="ECO:0000256" key="3">
    <source>
        <dbReference type="ARBA" id="ARBA00022448"/>
    </source>
</evidence>
<name>A0ABU4JZJ3_9ACTN</name>
<feature type="transmembrane region" description="Helical" evidence="9">
    <location>
        <begin position="177"/>
        <end position="203"/>
    </location>
</feature>
<dbReference type="Proteomes" id="UP001278571">
    <property type="component" value="Unassembled WGS sequence"/>
</dbReference>
<keyword evidence="4" id="KW-1003">Cell membrane</keyword>
<dbReference type="SUPFAM" id="SSF103481">
    <property type="entry name" value="Multidrug resistance efflux transporter EmrE"/>
    <property type="match status" value="2"/>
</dbReference>
<protein>
    <submittedName>
        <fullName evidence="10">EamA family transporter RarD</fullName>
    </submittedName>
</protein>
<feature type="compositionally biased region" description="Low complexity" evidence="8">
    <location>
        <begin position="295"/>
        <end position="305"/>
    </location>
</feature>
<keyword evidence="7 9" id="KW-0472">Membrane</keyword>
<feature type="transmembrane region" description="Helical" evidence="9">
    <location>
        <begin position="215"/>
        <end position="237"/>
    </location>
</feature>
<comment type="caution">
    <text evidence="10">The sequence shown here is derived from an EMBL/GenBank/DDBJ whole genome shotgun (WGS) entry which is preliminary data.</text>
</comment>
<keyword evidence="6 9" id="KW-1133">Transmembrane helix</keyword>
<feature type="transmembrane region" description="Helical" evidence="9">
    <location>
        <begin position="110"/>
        <end position="128"/>
    </location>
</feature>
<evidence type="ECO:0000256" key="4">
    <source>
        <dbReference type="ARBA" id="ARBA00022475"/>
    </source>
</evidence>
<proteinExistence type="inferred from homology"/>
<keyword evidence="11" id="KW-1185">Reference proteome</keyword>
<feature type="transmembrane region" description="Helical" evidence="9">
    <location>
        <begin position="79"/>
        <end position="98"/>
    </location>
</feature>
<evidence type="ECO:0000313" key="11">
    <source>
        <dbReference type="Proteomes" id="UP001278571"/>
    </source>
</evidence>
<feature type="transmembrane region" description="Helical" evidence="9">
    <location>
        <begin position="243"/>
        <end position="265"/>
    </location>
</feature>
<evidence type="ECO:0000256" key="8">
    <source>
        <dbReference type="SAM" id="MobiDB-lite"/>
    </source>
</evidence>
<feature type="region of interest" description="Disordered" evidence="8">
    <location>
        <begin position="295"/>
        <end position="318"/>
    </location>
</feature>
<reference evidence="10 11" key="1">
    <citation type="submission" date="2023-10" db="EMBL/GenBank/DDBJ databases">
        <authorList>
            <person name="Wang X.X."/>
        </authorList>
    </citation>
    <scope>NUCLEOTIDE SEQUENCE [LARGE SCALE GENOMIC DNA]</scope>
    <source>
        <strain evidence="10 11">NBRC 12816</strain>
    </source>
</reference>
<accession>A0ABU4JZJ3</accession>
<evidence type="ECO:0000256" key="2">
    <source>
        <dbReference type="ARBA" id="ARBA00007362"/>
    </source>
</evidence>
<evidence type="ECO:0000256" key="9">
    <source>
        <dbReference type="SAM" id="Phobius"/>
    </source>
</evidence>
<evidence type="ECO:0000256" key="7">
    <source>
        <dbReference type="ARBA" id="ARBA00023136"/>
    </source>
</evidence>
<comment type="similarity">
    <text evidence="2">Belongs to the EamA transporter family.</text>
</comment>
<gene>
    <name evidence="10" type="primary">rarD</name>
    <name evidence="10" type="ORF">R2363_01785</name>
</gene>
<evidence type="ECO:0000256" key="5">
    <source>
        <dbReference type="ARBA" id="ARBA00022692"/>
    </source>
</evidence>
<comment type="subcellular location">
    <subcellularLocation>
        <location evidence="1">Cell membrane</location>
        <topology evidence="1">Multi-pass membrane protein</topology>
    </subcellularLocation>
</comment>
<evidence type="ECO:0000256" key="1">
    <source>
        <dbReference type="ARBA" id="ARBA00004651"/>
    </source>
</evidence>
<dbReference type="Gene3D" id="1.10.3730.20">
    <property type="match status" value="1"/>
</dbReference>
<dbReference type="EMBL" id="JAWJZF010000161">
    <property type="protein sequence ID" value="MDX2290919.1"/>
    <property type="molecule type" value="Genomic_DNA"/>
</dbReference>
<dbReference type="InterPro" id="IPR037185">
    <property type="entry name" value="EmrE-like"/>
</dbReference>
<evidence type="ECO:0000256" key="6">
    <source>
        <dbReference type="ARBA" id="ARBA00022989"/>
    </source>
</evidence>
<organism evidence="10 11">
    <name type="scientific">Streptomyces roseolus</name>
    <dbReference type="NCBI Taxonomy" id="67358"/>
    <lineage>
        <taxon>Bacteria</taxon>
        <taxon>Bacillati</taxon>
        <taxon>Actinomycetota</taxon>
        <taxon>Actinomycetes</taxon>
        <taxon>Kitasatosporales</taxon>
        <taxon>Streptomycetaceae</taxon>
        <taxon>Streptomyces</taxon>
    </lineage>
</organism>
<feature type="transmembrane region" description="Helical" evidence="9">
    <location>
        <begin position="137"/>
        <end position="157"/>
    </location>
</feature>
<evidence type="ECO:0000313" key="10">
    <source>
        <dbReference type="EMBL" id="MDX2290919.1"/>
    </source>
</evidence>
<feature type="transmembrane region" description="Helical" evidence="9">
    <location>
        <begin position="12"/>
        <end position="29"/>
    </location>
</feature>
<dbReference type="NCBIfam" id="TIGR00688">
    <property type="entry name" value="rarD"/>
    <property type="match status" value="1"/>
</dbReference>
<feature type="transmembrane region" description="Helical" evidence="9">
    <location>
        <begin position="41"/>
        <end position="59"/>
    </location>
</feature>
<keyword evidence="3" id="KW-0813">Transport</keyword>
<dbReference type="InterPro" id="IPR004626">
    <property type="entry name" value="RarD"/>
</dbReference>
<sequence>MNARTPSVPTSGIASSVGASVIFGTIFMIPPHLLPLDPEQILGYRIVAMVVLLAAFFCVGRMWDQAAALAGRLRATPHLAGALVVNAALLGLQLWLFGWAPQSGHGLDLSLGYLILPLVMVVVGVVVYRERLSRRRIAAVLCAAAGVTAAVVFTGGLRWPTLLVAVGLPLYFVSRRAFALDSAAAQLFELSAMLPFSVLVLAAKPSLGTVIHRPRLIAGLVLLGLLSAAGFALYLTASRVLPFSLFGVLSYVEPVLMVLVSLTFLGEPWQPADTFVHLPICAGLVLLAVESAAREPAAPQRPAARSTAHARTPADRPV</sequence>